<accession>A0A5A7R190</accession>
<dbReference type="AlphaFoldDB" id="A0A5A7R190"/>
<dbReference type="Proteomes" id="UP000325081">
    <property type="component" value="Unassembled WGS sequence"/>
</dbReference>
<reference evidence="2" key="1">
    <citation type="journal article" date="2019" name="Curr. Biol.">
        <title>Genome Sequence of Striga asiatica Provides Insight into the Evolution of Plant Parasitism.</title>
        <authorList>
            <person name="Yoshida S."/>
            <person name="Kim S."/>
            <person name="Wafula E.K."/>
            <person name="Tanskanen J."/>
            <person name="Kim Y.M."/>
            <person name="Honaas L."/>
            <person name="Yang Z."/>
            <person name="Spallek T."/>
            <person name="Conn C.E."/>
            <person name="Ichihashi Y."/>
            <person name="Cheong K."/>
            <person name="Cui S."/>
            <person name="Der J.P."/>
            <person name="Gundlach H."/>
            <person name="Jiao Y."/>
            <person name="Hori C."/>
            <person name="Ishida J.K."/>
            <person name="Kasahara H."/>
            <person name="Kiba T."/>
            <person name="Kim M.S."/>
            <person name="Koo N."/>
            <person name="Laohavisit A."/>
            <person name="Lee Y.H."/>
            <person name="Lumba S."/>
            <person name="McCourt P."/>
            <person name="Mortimer J.C."/>
            <person name="Mutuku J.M."/>
            <person name="Nomura T."/>
            <person name="Sasaki-Sekimoto Y."/>
            <person name="Seto Y."/>
            <person name="Wang Y."/>
            <person name="Wakatake T."/>
            <person name="Sakakibara H."/>
            <person name="Demura T."/>
            <person name="Yamaguchi S."/>
            <person name="Yoneyama K."/>
            <person name="Manabe R.I."/>
            <person name="Nelson D.C."/>
            <person name="Schulman A.H."/>
            <person name="Timko M.P."/>
            <person name="dePamphilis C.W."/>
            <person name="Choi D."/>
            <person name="Shirasu K."/>
        </authorList>
    </citation>
    <scope>NUCLEOTIDE SEQUENCE [LARGE SCALE GENOMIC DNA]</scope>
    <source>
        <strain evidence="2">cv. UVA1</strain>
    </source>
</reference>
<dbReference type="PANTHER" id="PTHR35109:SF1">
    <property type="entry name" value="GLUTAMATE RACEMASE"/>
    <property type="match status" value="1"/>
</dbReference>
<dbReference type="Pfam" id="PF03242">
    <property type="entry name" value="LEA_3a"/>
    <property type="match status" value="1"/>
</dbReference>
<gene>
    <name evidence="1" type="ORF">STAS_28830</name>
</gene>
<evidence type="ECO:0000313" key="1">
    <source>
        <dbReference type="EMBL" id="GER51445.1"/>
    </source>
</evidence>
<dbReference type="PANTHER" id="PTHR35109">
    <property type="entry name" value="GLUTAMATE RACEMASE"/>
    <property type="match status" value="1"/>
</dbReference>
<proteinExistence type="predicted"/>
<dbReference type="InterPro" id="IPR004926">
    <property type="entry name" value="LEA_3a"/>
</dbReference>
<keyword evidence="2" id="KW-1185">Reference proteome</keyword>
<protein>
    <submittedName>
        <fullName evidence="1">Late embryogenesis abundant protein</fullName>
    </submittedName>
</protein>
<dbReference type="OrthoDB" id="1930788at2759"/>
<name>A0A5A7R190_STRAF</name>
<sequence length="114" mass="12737">MARNITNTKTLLMLQPFKVENIGIGRCMSKLARQKGKFGNSEKISETVVANEGRQPPEERGICWMPDPRTGIYSPIGQEWVMDGVPSDAASLSCTFWLRNIEGVDDYKSDDNVV</sequence>
<evidence type="ECO:0000313" key="2">
    <source>
        <dbReference type="Proteomes" id="UP000325081"/>
    </source>
</evidence>
<comment type="caution">
    <text evidence="1">The sequence shown here is derived from an EMBL/GenBank/DDBJ whole genome shotgun (WGS) entry which is preliminary data.</text>
</comment>
<organism evidence="1 2">
    <name type="scientific">Striga asiatica</name>
    <name type="common">Asiatic witchweed</name>
    <name type="synonym">Buchnera asiatica</name>
    <dbReference type="NCBI Taxonomy" id="4170"/>
    <lineage>
        <taxon>Eukaryota</taxon>
        <taxon>Viridiplantae</taxon>
        <taxon>Streptophyta</taxon>
        <taxon>Embryophyta</taxon>
        <taxon>Tracheophyta</taxon>
        <taxon>Spermatophyta</taxon>
        <taxon>Magnoliopsida</taxon>
        <taxon>eudicotyledons</taxon>
        <taxon>Gunneridae</taxon>
        <taxon>Pentapetalae</taxon>
        <taxon>asterids</taxon>
        <taxon>lamiids</taxon>
        <taxon>Lamiales</taxon>
        <taxon>Orobanchaceae</taxon>
        <taxon>Buchnereae</taxon>
        <taxon>Striga</taxon>
    </lineage>
</organism>
<dbReference type="EMBL" id="BKCP01009671">
    <property type="protein sequence ID" value="GER51445.1"/>
    <property type="molecule type" value="Genomic_DNA"/>
</dbReference>